<organism evidence="3 4">
    <name type="scientific">Lithohypha guttulata</name>
    <dbReference type="NCBI Taxonomy" id="1690604"/>
    <lineage>
        <taxon>Eukaryota</taxon>
        <taxon>Fungi</taxon>
        <taxon>Dikarya</taxon>
        <taxon>Ascomycota</taxon>
        <taxon>Pezizomycotina</taxon>
        <taxon>Eurotiomycetes</taxon>
        <taxon>Chaetothyriomycetidae</taxon>
        <taxon>Chaetothyriales</taxon>
        <taxon>Trichomeriaceae</taxon>
        <taxon>Lithohypha</taxon>
    </lineage>
</organism>
<feature type="compositionally biased region" description="Basic residues" evidence="1">
    <location>
        <begin position="55"/>
        <end position="66"/>
    </location>
</feature>
<comment type="caution">
    <text evidence="3">The sequence shown here is derived from an EMBL/GenBank/DDBJ whole genome shotgun (WGS) entry which is preliminary data.</text>
</comment>
<feature type="signal peptide" evidence="2">
    <location>
        <begin position="1"/>
        <end position="17"/>
    </location>
</feature>
<dbReference type="Proteomes" id="UP001345013">
    <property type="component" value="Unassembled WGS sequence"/>
</dbReference>
<feature type="region of interest" description="Disordered" evidence="1">
    <location>
        <begin position="44"/>
        <end position="69"/>
    </location>
</feature>
<keyword evidence="4" id="KW-1185">Reference proteome</keyword>
<keyword evidence="2" id="KW-0732">Signal</keyword>
<sequence>MKLTLLAAALNAATALAAPTNNPAKLPPQGESIADSDSYIFSEPQWMGPPDKGHGRPYRPSLKHPQSKSAFQKRDAMSWDEVTSEAIAAHLILPDLISDPATGISFRPKTAKDLVGQCQAIYGDLEPDALPDYVHHQAKCVALVWNCQASNAYLLPYEQDSPTAQTAAGAEAQMVGCVMGGVGVSFIGGKKGQPNWEYIVNELEAERRIAEIKGETTWTGEDIVDEIEESGTYGEVLDKLREGEPLIDSEGDV</sequence>
<reference evidence="3 4" key="1">
    <citation type="submission" date="2023-08" db="EMBL/GenBank/DDBJ databases">
        <title>Black Yeasts Isolated from many extreme environments.</title>
        <authorList>
            <person name="Coleine C."/>
            <person name="Stajich J.E."/>
            <person name="Selbmann L."/>
        </authorList>
    </citation>
    <scope>NUCLEOTIDE SEQUENCE [LARGE SCALE GENOMIC DNA]</scope>
    <source>
        <strain evidence="3 4">CCFEE 5885</strain>
    </source>
</reference>
<evidence type="ECO:0000313" key="4">
    <source>
        <dbReference type="Proteomes" id="UP001345013"/>
    </source>
</evidence>
<evidence type="ECO:0000313" key="3">
    <source>
        <dbReference type="EMBL" id="KAK5100709.1"/>
    </source>
</evidence>
<name>A0ABR0KMA0_9EURO</name>
<proteinExistence type="predicted"/>
<gene>
    <name evidence="3" type="ORF">LTR24_000855</name>
</gene>
<dbReference type="EMBL" id="JAVRRG010000006">
    <property type="protein sequence ID" value="KAK5100709.1"/>
    <property type="molecule type" value="Genomic_DNA"/>
</dbReference>
<evidence type="ECO:0000256" key="2">
    <source>
        <dbReference type="SAM" id="SignalP"/>
    </source>
</evidence>
<accession>A0ABR0KMA0</accession>
<evidence type="ECO:0000256" key="1">
    <source>
        <dbReference type="SAM" id="MobiDB-lite"/>
    </source>
</evidence>
<protein>
    <submittedName>
        <fullName evidence="3">Uncharacterized protein</fullName>
    </submittedName>
</protein>
<feature type="chain" id="PRO_5047481851" evidence="2">
    <location>
        <begin position="18"/>
        <end position="253"/>
    </location>
</feature>